<dbReference type="InterPro" id="IPR039421">
    <property type="entry name" value="Type_1_exporter"/>
</dbReference>
<keyword evidence="6 10" id="KW-1133">Transmembrane helix</keyword>
<dbReference type="EMBL" id="ML993956">
    <property type="protein sequence ID" value="KAF2201929.1"/>
    <property type="molecule type" value="Genomic_DNA"/>
</dbReference>
<dbReference type="InterPro" id="IPR027417">
    <property type="entry name" value="P-loop_NTPase"/>
</dbReference>
<dbReference type="PROSITE" id="PS50929">
    <property type="entry name" value="ABC_TM1F"/>
    <property type="match status" value="1"/>
</dbReference>
<feature type="transmembrane region" description="Helical" evidence="10">
    <location>
        <begin position="94"/>
        <end position="114"/>
    </location>
</feature>
<comment type="similarity">
    <text evidence="8">Belongs to the ABC transporter superfamily. ABCB family. Heavy Metal importer (TC 3.A.1.210) subfamily.</text>
</comment>
<dbReference type="InterPro" id="IPR003439">
    <property type="entry name" value="ABC_transporter-like_ATP-bd"/>
</dbReference>
<dbReference type="GO" id="GO:0140359">
    <property type="term" value="F:ABC-type transporter activity"/>
    <property type="evidence" value="ECO:0007669"/>
    <property type="project" value="InterPro"/>
</dbReference>
<dbReference type="Pfam" id="PF00664">
    <property type="entry name" value="ABC_membrane"/>
    <property type="match status" value="1"/>
</dbReference>
<keyword evidence="4" id="KW-0547">Nucleotide-binding</keyword>
<evidence type="ECO:0000256" key="8">
    <source>
        <dbReference type="ARBA" id="ARBA00024363"/>
    </source>
</evidence>
<dbReference type="Pfam" id="PF00005">
    <property type="entry name" value="ABC_tran"/>
    <property type="match status" value="1"/>
</dbReference>
<evidence type="ECO:0000256" key="4">
    <source>
        <dbReference type="ARBA" id="ARBA00022741"/>
    </source>
</evidence>
<dbReference type="Gene3D" id="1.20.1560.10">
    <property type="entry name" value="ABC transporter type 1, transmembrane domain"/>
    <property type="match status" value="1"/>
</dbReference>
<evidence type="ECO:0000256" key="7">
    <source>
        <dbReference type="ARBA" id="ARBA00023136"/>
    </source>
</evidence>
<evidence type="ECO:0000256" key="3">
    <source>
        <dbReference type="ARBA" id="ARBA00022692"/>
    </source>
</evidence>
<dbReference type="PANTHER" id="PTHR24221">
    <property type="entry name" value="ATP-BINDING CASSETTE SUB-FAMILY B"/>
    <property type="match status" value="1"/>
</dbReference>
<dbReference type="GO" id="GO:0016020">
    <property type="term" value="C:membrane"/>
    <property type="evidence" value="ECO:0007669"/>
    <property type="project" value="UniProtKB-SubCell"/>
</dbReference>
<organism evidence="13 14">
    <name type="scientific">Delitschia confertaspora ATCC 74209</name>
    <dbReference type="NCBI Taxonomy" id="1513339"/>
    <lineage>
        <taxon>Eukaryota</taxon>
        <taxon>Fungi</taxon>
        <taxon>Dikarya</taxon>
        <taxon>Ascomycota</taxon>
        <taxon>Pezizomycotina</taxon>
        <taxon>Dothideomycetes</taxon>
        <taxon>Pleosporomycetidae</taxon>
        <taxon>Pleosporales</taxon>
        <taxon>Delitschiaceae</taxon>
        <taxon>Delitschia</taxon>
    </lineage>
</organism>
<dbReference type="AlphaFoldDB" id="A0A9P4JPC0"/>
<evidence type="ECO:0000256" key="10">
    <source>
        <dbReference type="SAM" id="Phobius"/>
    </source>
</evidence>
<keyword evidence="2" id="KW-0813">Transport</keyword>
<evidence type="ECO:0000313" key="14">
    <source>
        <dbReference type="Proteomes" id="UP000799536"/>
    </source>
</evidence>
<dbReference type="OrthoDB" id="6500128at2759"/>
<feature type="transmembrane region" description="Helical" evidence="10">
    <location>
        <begin position="249"/>
        <end position="266"/>
    </location>
</feature>
<dbReference type="SUPFAM" id="SSF90123">
    <property type="entry name" value="ABC transporter transmembrane region"/>
    <property type="match status" value="1"/>
</dbReference>
<dbReference type="PANTHER" id="PTHR24221:SF503">
    <property type="entry name" value="MITOCHONDRIAL POTASSIUM CHANNEL ATP-BINDING SUBUNIT"/>
    <property type="match status" value="1"/>
</dbReference>
<gene>
    <name evidence="13" type="ORF">GQ43DRAFT_17618</name>
</gene>
<feature type="transmembrane region" description="Helical" evidence="10">
    <location>
        <begin position="158"/>
        <end position="180"/>
    </location>
</feature>
<evidence type="ECO:0000256" key="1">
    <source>
        <dbReference type="ARBA" id="ARBA00004141"/>
    </source>
</evidence>
<feature type="transmembrane region" description="Helical" evidence="10">
    <location>
        <begin position="126"/>
        <end position="146"/>
    </location>
</feature>
<evidence type="ECO:0000259" key="11">
    <source>
        <dbReference type="PROSITE" id="PS50893"/>
    </source>
</evidence>
<dbReference type="InterPro" id="IPR011527">
    <property type="entry name" value="ABC1_TM_dom"/>
</dbReference>
<accession>A0A9P4JPC0</accession>
<dbReference type="InterPro" id="IPR003593">
    <property type="entry name" value="AAA+_ATPase"/>
</dbReference>
<dbReference type="CDD" id="cd18583">
    <property type="entry name" value="ABC_6TM_HMT1"/>
    <property type="match status" value="1"/>
</dbReference>
<dbReference type="PROSITE" id="PS00211">
    <property type="entry name" value="ABC_TRANSPORTER_1"/>
    <property type="match status" value="1"/>
</dbReference>
<feature type="transmembrane region" description="Helical" evidence="10">
    <location>
        <begin position="28"/>
        <end position="48"/>
    </location>
</feature>
<reference evidence="13" key="1">
    <citation type="journal article" date="2020" name="Stud. Mycol.">
        <title>101 Dothideomycetes genomes: a test case for predicting lifestyles and emergence of pathogens.</title>
        <authorList>
            <person name="Haridas S."/>
            <person name="Albert R."/>
            <person name="Binder M."/>
            <person name="Bloem J."/>
            <person name="Labutti K."/>
            <person name="Salamov A."/>
            <person name="Andreopoulos B."/>
            <person name="Baker S."/>
            <person name="Barry K."/>
            <person name="Bills G."/>
            <person name="Bluhm B."/>
            <person name="Cannon C."/>
            <person name="Castanera R."/>
            <person name="Culley D."/>
            <person name="Daum C."/>
            <person name="Ezra D."/>
            <person name="Gonzalez J."/>
            <person name="Henrissat B."/>
            <person name="Kuo A."/>
            <person name="Liang C."/>
            <person name="Lipzen A."/>
            <person name="Lutzoni F."/>
            <person name="Magnuson J."/>
            <person name="Mondo S."/>
            <person name="Nolan M."/>
            <person name="Ohm R."/>
            <person name="Pangilinan J."/>
            <person name="Park H.-J."/>
            <person name="Ramirez L."/>
            <person name="Alfaro M."/>
            <person name="Sun H."/>
            <person name="Tritt A."/>
            <person name="Yoshinaga Y."/>
            <person name="Zwiers L.-H."/>
            <person name="Turgeon B."/>
            <person name="Goodwin S."/>
            <person name="Spatafora J."/>
            <person name="Crous P."/>
            <person name="Grigoriev I."/>
        </authorList>
    </citation>
    <scope>NUCLEOTIDE SEQUENCE</scope>
    <source>
        <strain evidence="13">ATCC 74209</strain>
    </source>
</reference>
<evidence type="ECO:0000256" key="6">
    <source>
        <dbReference type="ARBA" id="ARBA00022989"/>
    </source>
</evidence>
<dbReference type="CDD" id="cd03253">
    <property type="entry name" value="ABCC_ATM1_transporter"/>
    <property type="match status" value="1"/>
</dbReference>
<evidence type="ECO:0000256" key="9">
    <source>
        <dbReference type="SAM" id="MobiDB-lite"/>
    </source>
</evidence>
<feature type="domain" description="ABC transporter" evidence="11">
    <location>
        <begin position="595"/>
        <end position="829"/>
    </location>
</feature>
<feature type="transmembrane region" description="Helical" evidence="10">
    <location>
        <begin position="60"/>
        <end position="82"/>
    </location>
</feature>
<evidence type="ECO:0000256" key="2">
    <source>
        <dbReference type="ARBA" id="ARBA00022448"/>
    </source>
</evidence>
<evidence type="ECO:0000313" key="13">
    <source>
        <dbReference type="EMBL" id="KAF2201929.1"/>
    </source>
</evidence>
<dbReference type="GO" id="GO:0005524">
    <property type="term" value="F:ATP binding"/>
    <property type="evidence" value="ECO:0007669"/>
    <property type="project" value="UniProtKB-KW"/>
</dbReference>
<comment type="caution">
    <text evidence="13">The sequence shown here is derived from an EMBL/GenBank/DDBJ whole genome shotgun (WGS) entry which is preliminary data.</text>
</comment>
<feature type="transmembrane region" description="Helical" evidence="10">
    <location>
        <begin position="508"/>
        <end position="526"/>
    </location>
</feature>
<dbReference type="GO" id="GO:0016887">
    <property type="term" value="F:ATP hydrolysis activity"/>
    <property type="evidence" value="ECO:0007669"/>
    <property type="project" value="InterPro"/>
</dbReference>
<comment type="subcellular location">
    <subcellularLocation>
        <location evidence="1">Membrane</location>
        <topology evidence="1">Multi-pass membrane protein</topology>
    </subcellularLocation>
</comment>
<sequence>MAFIMDSQLGALRSEAATLAAISILNYMHAPAMGFSYIAALTFAFCTLQKSKPLDSKRKRVTVSLLSVLVLSYVAQALYYLVRVFADDSWTAPQHTVIHVLSSILVLGFIDISLYKADSLVWHPYFGTFLFNFFFETTLCALNAVSHSSHDRLNGVPFILNAIRLAVTLGLVVDGFLILIQTRGEKGTDEEGQSLLGKPVNGTATAPTANGGDGYGTIAQDPASDEEEEPEDRDKEIKEQQRKRLEEQGGWFGYIKGFAIFLPYLWPKDDWRIMACLAIRCLDVVQGRILNLLTPRQVGIITDHLTNGSHTMPWKDIGLWTLYSWLGSFAGFGIINSLASTFVQNYSYKRICDLAFNHVMNLSMDFHSNKDSGEVLKSVDQAESLNSLIELVLFDVCPVLLDLVVAMWYVTHLFDMYMAFIVLSMGLAYVWLGISFTSWTQPKRRSYVEKSRTENKTVYESISNWQTVAYFNRGPFERDRYKSAVQNTITAQYAYMFRSYGGHAVQDVLMTFGFAGCCVLAISQIVSGHKPIGNLITLIMYWDTMMSPLWTMAYSYRHIASTLIDAERLLQLLNTKPSVADTEKPKDLIIKDCKVEYNHVGFAYDERKPVLKDVSFVAEPGQTIAFVGETGGGKSTMLKLLFRFYDVTSGSIMIDGQDLRSVTQSSLRDALGVVPQDPALFNQTIRENVRYARLDATDAEIEEACKAAAVHDKIMTFPDGYKSKVGERGVKLSGGELQRVAIARVLLKNPKIVMLDEATSAVDSSTEAQIQEAFKRLSSGRTTFVVAHRLSTIVEADLILVVDHGEIIERGSHNELLSLGGKYTELWTKQTAGVQSKANSTDDHDKDATMATELLIDITPEEEEEEEVDVLGKSTGRGDGSDRDESSVVQRKPLG</sequence>
<dbReference type="SMART" id="SM00382">
    <property type="entry name" value="AAA"/>
    <property type="match status" value="1"/>
</dbReference>
<keyword evidence="3 10" id="KW-0812">Transmembrane</keyword>
<dbReference type="FunFam" id="3.40.50.300:FF:000287">
    <property type="entry name" value="Multidrug ABC transporter ATP-binding protein"/>
    <property type="match status" value="1"/>
</dbReference>
<evidence type="ECO:0000259" key="12">
    <source>
        <dbReference type="PROSITE" id="PS50929"/>
    </source>
</evidence>
<keyword evidence="5 13" id="KW-0067">ATP-binding</keyword>
<feature type="compositionally biased region" description="Acidic residues" evidence="9">
    <location>
        <begin position="859"/>
        <end position="869"/>
    </location>
</feature>
<protein>
    <submittedName>
        <fullName evidence="13">ATP-binding cassette-type vacuolar membrane transporter-like protein Hmt1</fullName>
    </submittedName>
</protein>
<dbReference type="Proteomes" id="UP000799536">
    <property type="component" value="Unassembled WGS sequence"/>
</dbReference>
<feature type="compositionally biased region" description="Basic and acidic residues" evidence="9">
    <location>
        <begin position="232"/>
        <end position="241"/>
    </location>
</feature>
<name>A0A9P4JPC0_9PLEO</name>
<feature type="transmembrane region" description="Helical" evidence="10">
    <location>
        <begin position="322"/>
        <end position="343"/>
    </location>
</feature>
<feature type="transmembrane region" description="Helical" evidence="10">
    <location>
        <begin position="416"/>
        <end position="436"/>
    </location>
</feature>
<feature type="region of interest" description="Disordered" evidence="9">
    <location>
        <begin position="856"/>
        <end position="895"/>
    </location>
</feature>
<dbReference type="PROSITE" id="PS50893">
    <property type="entry name" value="ABC_TRANSPORTER_2"/>
    <property type="match status" value="1"/>
</dbReference>
<evidence type="ECO:0000256" key="5">
    <source>
        <dbReference type="ARBA" id="ARBA00022840"/>
    </source>
</evidence>
<feature type="transmembrane region" description="Helical" evidence="10">
    <location>
        <begin position="391"/>
        <end position="410"/>
    </location>
</feature>
<keyword evidence="14" id="KW-1185">Reference proteome</keyword>
<dbReference type="Gene3D" id="3.40.50.300">
    <property type="entry name" value="P-loop containing nucleotide triphosphate hydrolases"/>
    <property type="match status" value="1"/>
</dbReference>
<proteinExistence type="inferred from homology"/>
<dbReference type="SUPFAM" id="SSF52540">
    <property type="entry name" value="P-loop containing nucleoside triphosphate hydrolases"/>
    <property type="match status" value="1"/>
</dbReference>
<feature type="domain" description="ABC transmembrane type-1" evidence="12">
    <location>
        <begin position="289"/>
        <end position="561"/>
    </location>
</feature>
<dbReference type="InterPro" id="IPR036640">
    <property type="entry name" value="ABC1_TM_sf"/>
</dbReference>
<dbReference type="InterPro" id="IPR017871">
    <property type="entry name" value="ABC_transporter-like_CS"/>
</dbReference>
<keyword evidence="7 10" id="KW-0472">Membrane</keyword>
<feature type="region of interest" description="Disordered" evidence="9">
    <location>
        <begin position="188"/>
        <end position="241"/>
    </location>
</feature>